<dbReference type="InterPro" id="IPR046373">
    <property type="entry name" value="Acyl-CoA_Oxase/DH_mid-dom_sf"/>
</dbReference>
<reference evidence="9" key="1">
    <citation type="submission" date="2022-10" db="EMBL/GenBank/DDBJ databases">
        <title>Cytochrome P450 Catalyzes Benzene Ring Formation in the Biosynthesis of Trialkyl-Substituted Aromatic Polyketides.</title>
        <authorList>
            <person name="Zhao E."/>
            <person name="Ge H."/>
        </authorList>
    </citation>
    <scope>NUCLEOTIDE SEQUENCE</scope>
    <source>
        <strain evidence="9">NA0869</strain>
    </source>
</reference>
<accession>A0ABY6I2C9</accession>
<proteinExistence type="inferred from homology"/>
<evidence type="ECO:0000259" key="6">
    <source>
        <dbReference type="Pfam" id="PF00441"/>
    </source>
</evidence>
<dbReference type="InterPro" id="IPR037069">
    <property type="entry name" value="AcylCoA_DH/ox_N_sf"/>
</dbReference>
<dbReference type="RefSeq" id="WP_264242130.1">
    <property type="nucleotide sequence ID" value="NZ_CP107567.1"/>
</dbReference>
<evidence type="ECO:0000256" key="4">
    <source>
        <dbReference type="ARBA" id="ARBA00022827"/>
    </source>
</evidence>
<dbReference type="PIRSF" id="PIRSF016578">
    <property type="entry name" value="HsaA"/>
    <property type="match status" value="1"/>
</dbReference>
<dbReference type="SUPFAM" id="SSF47203">
    <property type="entry name" value="Acyl-CoA dehydrogenase C-terminal domain-like"/>
    <property type="match status" value="1"/>
</dbReference>
<name>A0ABY6I2C9_STRPE</name>
<dbReference type="Pfam" id="PF02771">
    <property type="entry name" value="Acyl-CoA_dh_N"/>
    <property type="match status" value="1"/>
</dbReference>
<dbReference type="Gene3D" id="2.40.110.10">
    <property type="entry name" value="Butyryl-CoA Dehydrogenase, subunit A, domain 2"/>
    <property type="match status" value="1"/>
</dbReference>
<dbReference type="InterPro" id="IPR009100">
    <property type="entry name" value="AcylCoA_DH/oxidase_NM_dom_sf"/>
</dbReference>
<comment type="similarity">
    <text evidence="2 5">Belongs to the acyl-CoA dehydrogenase family.</text>
</comment>
<dbReference type="EMBL" id="CP107567">
    <property type="protein sequence ID" value="UYQ60924.1"/>
    <property type="molecule type" value="Genomic_DNA"/>
</dbReference>
<dbReference type="PANTHER" id="PTHR43884">
    <property type="entry name" value="ACYL-COA DEHYDROGENASE"/>
    <property type="match status" value="1"/>
</dbReference>
<dbReference type="Pfam" id="PF00441">
    <property type="entry name" value="Acyl-CoA_dh_1"/>
    <property type="match status" value="1"/>
</dbReference>
<feature type="domain" description="Acyl-CoA oxidase/dehydrogenase middle" evidence="7">
    <location>
        <begin position="121"/>
        <end position="211"/>
    </location>
</feature>
<protein>
    <submittedName>
        <fullName evidence="9">Acyl-CoA dehydrogenase family protein</fullName>
    </submittedName>
</protein>
<dbReference type="Pfam" id="PF02770">
    <property type="entry name" value="Acyl-CoA_dh_M"/>
    <property type="match status" value="1"/>
</dbReference>
<dbReference type="InterPro" id="IPR009075">
    <property type="entry name" value="AcylCo_DH/oxidase_C"/>
</dbReference>
<dbReference type="InterPro" id="IPR006091">
    <property type="entry name" value="Acyl-CoA_Oxase/DH_mid-dom"/>
</dbReference>
<evidence type="ECO:0000313" key="9">
    <source>
        <dbReference type="EMBL" id="UYQ60924.1"/>
    </source>
</evidence>
<evidence type="ECO:0000256" key="2">
    <source>
        <dbReference type="ARBA" id="ARBA00009347"/>
    </source>
</evidence>
<keyword evidence="4 5" id="KW-0274">FAD</keyword>
<dbReference type="Proteomes" id="UP001163878">
    <property type="component" value="Chromosome"/>
</dbReference>
<evidence type="ECO:0000256" key="3">
    <source>
        <dbReference type="ARBA" id="ARBA00022630"/>
    </source>
</evidence>
<comment type="cofactor">
    <cofactor evidence="1 5">
        <name>FAD</name>
        <dbReference type="ChEBI" id="CHEBI:57692"/>
    </cofactor>
</comment>
<feature type="domain" description="Acyl-CoA dehydrogenase/oxidase N-terminal" evidence="8">
    <location>
        <begin position="6"/>
        <end position="117"/>
    </location>
</feature>
<evidence type="ECO:0000256" key="5">
    <source>
        <dbReference type="RuleBase" id="RU362125"/>
    </source>
</evidence>
<dbReference type="SUPFAM" id="SSF56645">
    <property type="entry name" value="Acyl-CoA dehydrogenase NM domain-like"/>
    <property type="match status" value="1"/>
</dbReference>
<keyword evidence="10" id="KW-1185">Reference proteome</keyword>
<dbReference type="Gene3D" id="1.10.540.10">
    <property type="entry name" value="Acyl-CoA dehydrogenase/oxidase, N-terminal domain"/>
    <property type="match status" value="1"/>
</dbReference>
<organism evidence="9 10">
    <name type="scientific">Streptomyces peucetius</name>
    <dbReference type="NCBI Taxonomy" id="1950"/>
    <lineage>
        <taxon>Bacteria</taxon>
        <taxon>Bacillati</taxon>
        <taxon>Actinomycetota</taxon>
        <taxon>Actinomycetes</taxon>
        <taxon>Kitasatosporales</taxon>
        <taxon>Streptomycetaceae</taxon>
        <taxon>Streptomyces</taxon>
    </lineage>
</organism>
<evidence type="ECO:0000259" key="8">
    <source>
        <dbReference type="Pfam" id="PF02771"/>
    </source>
</evidence>
<keyword evidence="3 5" id="KW-0285">Flavoprotein</keyword>
<sequence>MISQLTPEQREKWASFREFADTTVAPAAESADTQQAMPRTLVKSLGREGWISSLLPAEWGGSSLDPLSYGLMAEEMGRTCQNVRNFVACADMVSHSLWKWGTAAQREKWLGPIAAGEAVAAFALTEPNVGSDAKGVETVVTADGDGYVIRGRKKWISFAEIADICLVFAQYEGRHTAFLVERDTPGLTVEPIRGLLGLRGSALAEVVFDDCRLPADSMVGHPGSGLAFVASTALDIGRYSTAWGCVGLAQACLDAATRHAQDRIQYGTPIIDHQLVQRMLADMVAGSRAARLLCWEAGAAKEQGAFDAVNQTLMAKYFASTTANRVAADAVQILGAQGIGPDAPVGRLFRDAKVMEIIEGTSQLHQAMLGRWSAQIQHPAVGGARTS</sequence>
<evidence type="ECO:0000256" key="1">
    <source>
        <dbReference type="ARBA" id="ARBA00001974"/>
    </source>
</evidence>
<evidence type="ECO:0000259" key="7">
    <source>
        <dbReference type="Pfam" id="PF02770"/>
    </source>
</evidence>
<dbReference type="Gene3D" id="1.20.140.10">
    <property type="entry name" value="Butyryl-CoA Dehydrogenase, subunit A, domain 3"/>
    <property type="match status" value="1"/>
</dbReference>
<evidence type="ECO:0000313" key="10">
    <source>
        <dbReference type="Proteomes" id="UP001163878"/>
    </source>
</evidence>
<dbReference type="InterPro" id="IPR013786">
    <property type="entry name" value="AcylCoA_DH/ox_N"/>
</dbReference>
<gene>
    <name evidence="9" type="ORF">OGH68_05185</name>
</gene>
<keyword evidence="5" id="KW-0560">Oxidoreductase</keyword>
<dbReference type="PANTHER" id="PTHR43884:SF12">
    <property type="entry name" value="ISOVALERYL-COA DEHYDROGENASE, MITOCHONDRIAL-RELATED"/>
    <property type="match status" value="1"/>
</dbReference>
<dbReference type="InterPro" id="IPR036250">
    <property type="entry name" value="AcylCo_DH-like_C"/>
</dbReference>
<feature type="domain" description="Acyl-CoA dehydrogenase/oxidase C-terminal" evidence="6">
    <location>
        <begin position="225"/>
        <end position="372"/>
    </location>
</feature>